<dbReference type="AlphaFoldDB" id="E9DWI7"/>
<dbReference type="OrthoDB" id="4867305at2759"/>
<proteinExistence type="predicted"/>
<evidence type="ECO:0000313" key="2">
    <source>
        <dbReference type="Proteomes" id="UP000002499"/>
    </source>
</evidence>
<dbReference type="OMA" id="IGETRFF"/>
<sequence length="227" mass="24393">MSKTRLAPALQVFQTLQRYPVIRPRRLPDVPIGCASRVSAQAARQSMLSLYHDLGVLVFAGCSAAQTERIGDILRQVVRWGGPGGAVTRLSWTAVDGPERVDGLTAEDFHEGPDEANPAETGPRQLQVVSYAMVGVDGDGGHATGEMSLFTVGTGDYVGSARIDYRLVQSDEGGGRAVPLLGHGGLGKRSGLGTQGLEERLDEATGLLEKLWELEREVWAHRAAEYE</sequence>
<dbReference type="InParanoid" id="E9DWI7"/>
<gene>
    <name evidence="1" type="ORF">MAC_01985</name>
</gene>
<dbReference type="HOGENOM" id="CLU_074867_0_0_1"/>
<protein>
    <submittedName>
        <fullName evidence="1">Uncharacterized protein</fullName>
    </submittedName>
</protein>
<dbReference type="eggNOG" id="ENOG502T3V3">
    <property type="taxonomic scope" value="Eukaryota"/>
</dbReference>
<keyword evidence="2" id="KW-1185">Reference proteome</keyword>
<accession>E9DWI7</accession>
<reference evidence="1 2" key="1">
    <citation type="journal article" date="2011" name="PLoS Genet.">
        <title>Genome sequencing and comparative transcriptomics of the model entomopathogenic fungi Metarhizium anisopliae and M. acridum.</title>
        <authorList>
            <person name="Gao Q."/>
            <person name="Jin K."/>
            <person name="Ying S.H."/>
            <person name="Zhang Y."/>
            <person name="Xiao G."/>
            <person name="Shang Y."/>
            <person name="Duan Z."/>
            <person name="Hu X."/>
            <person name="Xie X.Q."/>
            <person name="Zhou G."/>
            <person name="Peng G."/>
            <person name="Luo Z."/>
            <person name="Huang W."/>
            <person name="Wang B."/>
            <person name="Fang W."/>
            <person name="Wang S."/>
            <person name="Zhong Y."/>
            <person name="Ma L.J."/>
            <person name="St Leger R.J."/>
            <person name="Zhao G.P."/>
            <person name="Pei Y."/>
            <person name="Feng M.G."/>
            <person name="Xia Y."/>
            <person name="Wang C."/>
        </authorList>
    </citation>
    <scope>NUCLEOTIDE SEQUENCE [LARGE SCALE GENOMIC DNA]</scope>
    <source>
        <strain evidence="1 2">CQMa 102</strain>
    </source>
</reference>
<dbReference type="Proteomes" id="UP000002499">
    <property type="component" value="Unassembled WGS sequence"/>
</dbReference>
<evidence type="ECO:0000313" key="1">
    <source>
        <dbReference type="EMBL" id="EFY92037.1"/>
    </source>
</evidence>
<dbReference type="EMBL" id="GL698478">
    <property type="protein sequence ID" value="EFY92037.1"/>
    <property type="molecule type" value="Genomic_DNA"/>
</dbReference>
<organism evidence="2">
    <name type="scientific">Metarhizium acridum (strain CQMa 102)</name>
    <dbReference type="NCBI Taxonomy" id="655827"/>
    <lineage>
        <taxon>Eukaryota</taxon>
        <taxon>Fungi</taxon>
        <taxon>Dikarya</taxon>
        <taxon>Ascomycota</taxon>
        <taxon>Pezizomycotina</taxon>
        <taxon>Sordariomycetes</taxon>
        <taxon>Hypocreomycetidae</taxon>
        <taxon>Hypocreales</taxon>
        <taxon>Clavicipitaceae</taxon>
        <taxon>Metarhizium</taxon>
    </lineage>
</organism>
<name>E9DWI7_METAQ</name>